<dbReference type="Gene3D" id="3.40.50.2300">
    <property type="match status" value="2"/>
</dbReference>
<dbReference type="PRINTS" id="PR00036">
    <property type="entry name" value="HTHLACI"/>
</dbReference>
<dbReference type="Proteomes" id="UP000732399">
    <property type="component" value="Unassembled WGS sequence"/>
</dbReference>
<dbReference type="InterPro" id="IPR000843">
    <property type="entry name" value="HTH_LacI"/>
</dbReference>
<name>A0ABX1CKW6_9SPHN</name>
<dbReference type="SUPFAM" id="SSF53822">
    <property type="entry name" value="Periplasmic binding protein-like I"/>
    <property type="match status" value="1"/>
</dbReference>
<feature type="domain" description="HTH lacI-type" evidence="4">
    <location>
        <begin position="6"/>
        <end position="60"/>
    </location>
</feature>
<dbReference type="GO" id="GO:0003677">
    <property type="term" value="F:DNA binding"/>
    <property type="evidence" value="ECO:0007669"/>
    <property type="project" value="UniProtKB-KW"/>
</dbReference>
<dbReference type="Pfam" id="PF00356">
    <property type="entry name" value="LacI"/>
    <property type="match status" value="1"/>
</dbReference>
<dbReference type="Gene3D" id="1.10.260.40">
    <property type="entry name" value="lambda repressor-like DNA-binding domains"/>
    <property type="match status" value="1"/>
</dbReference>
<comment type="caution">
    <text evidence="5">The sequence shown here is derived from an EMBL/GenBank/DDBJ whole genome shotgun (WGS) entry which is preliminary data.</text>
</comment>
<dbReference type="CDD" id="cd01392">
    <property type="entry name" value="HTH_LacI"/>
    <property type="match status" value="1"/>
</dbReference>
<evidence type="ECO:0000313" key="5">
    <source>
        <dbReference type="EMBL" id="NJR78568.1"/>
    </source>
</evidence>
<dbReference type="InterPro" id="IPR028082">
    <property type="entry name" value="Peripla_BP_I"/>
</dbReference>
<dbReference type="CDD" id="cd01545">
    <property type="entry name" value="PBP1_SalR"/>
    <property type="match status" value="1"/>
</dbReference>
<protein>
    <submittedName>
        <fullName evidence="5">LacI family DNA-binding transcriptional regulator</fullName>
    </submittedName>
</protein>
<dbReference type="PANTHER" id="PTHR30146:SF153">
    <property type="entry name" value="LACTOSE OPERON REPRESSOR"/>
    <property type="match status" value="1"/>
</dbReference>
<evidence type="ECO:0000313" key="6">
    <source>
        <dbReference type="Proteomes" id="UP000732399"/>
    </source>
</evidence>
<gene>
    <name evidence="5" type="ORF">HBH26_08220</name>
</gene>
<sequence length="347" mass="36805">MTARKPTIDDVARLSGVARATVSRVLNDGPNVSDRMRARVAEAVEALGYQVNLQARFLAGGANRTVLLICASDTENEPNSYYQSALEIGALRVSAQTGFELVTHTLAQGGGDVVRRILHLVDDSRCCGVILTPPFSDWTDLSSALVERDATTVRISPGDPASAGAAVGMDDEAAGYALARHLLDRGHRRFGFIQGLAEHLSAEQRFRGTRRALDEAGLDADALLAVRGNFTFRAGVELLPGLIAGANPPTAVVCANDDTAVGALFAAHRDGLDVPRDLSIASFDDTPVSALVWPPLTTVHQPIQEMASRAMRIIAAARTGKAAGTLPAHEYLPFSIVERHSVGAPSR</sequence>
<proteinExistence type="predicted"/>
<evidence type="ECO:0000256" key="2">
    <source>
        <dbReference type="ARBA" id="ARBA00023125"/>
    </source>
</evidence>
<evidence type="ECO:0000256" key="1">
    <source>
        <dbReference type="ARBA" id="ARBA00023015"/>
    </source>
</evidence>
<reference evidence="5 6" key="1">
    <citation type="submission" date="2020-03" db="EMBL/GenBank/DDBJ databases">
        <authorList>
            <person name="Wang L."/>
            <person name="He N."/>
            <person name="Li Y."/>
            <person name="Fang Y."/>
            <person name="Zhang F."/>
        </authorList>
    </citation>
    <scope>NUCLEOTIDE SEQUENCE [LARGE SCALE GENOMIC DNA]</scope>
    <source>
        <strain evidence="5 6">36D10-4-7</strain>
    </source>
</reference>
<keyword evidence="2 5" id="KW-0238">DNA-binding</keyword>
<keyword evidence="6" id="KW-1185">Reference proteome</keyword>
<evidence type="ECO:0000256" key="3">
    <source>
        <dbReference type="ARBA" id="ARBA00023163"/>
    </source>
</evidence>
<dbReference type="SUPFAM" id="SSF47413">
    <property type="entry name" value="lambda repressor-like DNA-binding domains"/>
    <property type="match status" value="1"/>
</dbReference>
<evidence type="ECO:0000259" key="4">
    <source>
        <dbReference type="PROSITE" id="PS50932"/>
    </source>
</evidence>
<dbReference type="InterPro" id="IPR010982">
    <property type="entry name" value="Lambda_DNA-bd_dom_sf"/>
</dbReference>
<keyword evidence="1" id="KW-0805">Transcription regulation</keyword>
<keyword evidence="3" id="KW-0804">Transcription</keyword>
<accession>A0ABX1CKW6</accession>
<dbReference type="InterPro" id="IPR046335">
    <property type="entry name" value="LacI/GalR-like_sensor"/>
</dbReference>
<organism evidence="5 6">
    <name type="scientific">Sphingomonas corticis</name>
    <dbReference type="NCBI Taxonomy" id="2722791"/>
    <lineage>
        <taxon>Bacteria</taxon>
        <taxon>Pseudomonadati</taxon>
        <taxon>Pseudomonadota</taxon>
        <taxon>Alphaproteobacteria</taxon>
        <taxon>Sphingomonadales</taxon>
        <taxon>Sphingomonadaceae</taxon>
        <taxon>Sphingomonas</taxon>
    </lineage>
</organism>
<dbReference type="RefSeq" id="WP_168134107.1">
    <property type="nucleotide sequence ID" value="NZ_JAAVJH010000004.1"/>
</dbReference>
<dbReference type="PROSITE" id="PS50932">
    <property type="entry name" value="HTH_LACI_2"/>
    <property type="match status" value="1"/>
</dbReference>
<dbReference type="PANTHER" id="PTHR30146">
    <property type="entry name" value="LACI-RELATED TRANSCRIPTIONAL REPRESSOR"/>
    <property type="match status" value="1"/>
</dbReference>
<dbReference type="Pfam" id="PF13377">
    <property type="entry name" value="Peripla_BP_3"/>
    <property type="match status" value="1"/>
</dbReference>
<dbReference type="SMART" id="SM00354">
    <property type="entry name" value="HTH_LACI"/>
    <property type="match status" value="1"/>
</dbReference>
<dbReference type="EMBL" id="JAAVJH010000004">
    <property type="protein sequence ID" value="NJR78568.1"/>
    <property type="molecule type" value="Genomic_DNA"/>
</dbReference>